<feature type="transmembrane region" description="Helical" evidence="1">
    <location>
        <begin position="80"/>
        <end position="100"/>
    </location>
</feature>
<evidence type="ECO:0000313" key="2">
    <source>
        <dbReference type="EMBL" id="SFS41229.1"/>
    </source>
</evidence>
<protein>
    <submittedName>
        <fullName evidence="2">Uncharacterized protein</fullName>
    </submittedName>
</protein>
<keyword evidence="1" id="KW-0812">Transmembrane</keyword>
<keyword evidence="3" id="KW-1185">Reference proteome</keyword>
<evidence type="ECO:0000313" key="3">
    <source>
        <dbReference type="Proteomes" id="UP000198660"/>
    </source>
</evidence>
<dbReference type="Proteomes" id="UP000198660">
    <property type="component" value="Unassembled WGS sequence"/>
</dbReference>
<feature type="transmembrane region" description="Helical" evidence="1">
    <location>
        <begin position="7"/>
        <end position="32"/>
    </location>
</feature>
<name>A0A1I6PM17_9BACL</name>
<organism evidence="2 3">
    <name type="scientific">Marininema halotolerans</name>
    <dbReference type="NCBI Taxonomy" id="1155944"/>
    <lineage>
        <taxon>Bacteria</taxon>
        <taxon>Bacillati</taxon>
        <taxon>Bacillota</taxon>
        <taxon>Bacilli</taxon>
        <taxon>Bacillales</taxon>
        <taxon>Thermoactinomycetaceae</taxon>
        <taxon>Marininema</taxon>
    </lineage>
</organism>
<feature type="transmembrane region" description="Helical" evidence="1">
    <location>
        <begin position="106"/>
        <end position="124"/>
    </location>
</feature>
<keyword evidence="1" id="KW-0472">Membrane</keyword>
<proteinExistence type="predicted"/>
<reference evidence="3" key="1">
    <citation type="submission" date="2016-10" db="EMBL/GenBank/DDBJ databases">
        <authorList>
            <person name="Varghese N."/>
            <person name="Submissions S."/>
        </authorList>
    </citation>
    <scope>NUCLEOTIDE SEQUENCE [LARGE SCALE GENOMIC DNA]</scope>
    <source>
        <strain evidence="3">DSM 45789</strain>
    </source>
</reference>
<dbReference type="EMBL" id="FPAA01000002">
    <property type="protein sequence ID" value="SFS41229.1"/>
    <property type="molecule type" value="Genomic_DNA"/>
</dbReference>
<sequence length="134" mass="15295">MMRRIIWISLLAFGAGLAVQLIFCGLYVSSIINDVKLLDWLLITCYVVSERLLLGTLLFFMVAVPVGSILLQWLKQKEPLIYPAIPLGIAILITGLMGKWTDGFDWQLLFFLMSATFFFGGFWWNRIEGEHMTS</sequence>
<dbReference type="OrthoDB" id="2989105at2"/>
<feature type="transmembrane region" description="Helical" evidence="1">
    <location>
        <begin position="52"/>
        <end position="73"/>
    </location>
</feature>
<keyword evidence="1" id="KW-1133">Transmembrane helix</keyword>
<dbReference type="RefSeq" id="WP_091833507.1">
    <property type="nucleotide sequence ID" value="NZ_FPAA01000002.1"/>
</dbReference>
<accession>A0A1I6PM17</accession>
<dbReference type="AlphaFoldDB" id="A0A1I6PM17"/>
<gene>
    <name evidence="2" type="ORF">SAMN05444972_1027</name>
</gene>
<evidence type="ECO:0000256" key="1">
    <source>
        <dbReference type="SAM" id="Phobius"/>
    </source>
</evidence>